<evidence type="ECO:0000313" key="2">
    <source>
        <dbReference type="EMBL" id="SFM67433.1"/>
    </source>
</evidence>
<name>A0A1I4ST01_9PROT</name>
<accession>A0A1I4ST01</accession>
<dbReference type="Proteomes" id="UP000199561">
    <property type="component" value="Unassembled WGS sequence"/>
</dbReference>
<dbReference type="RefSeq" id="WP_090671038.1">
    <property type="nucleotide sequence ID" value="NZ_FOUF01000026.1"/>
</dbReference>
<dbReference type="Gene3D" id="3.10.180.10">
    <property type="entry name" value="2,3-Dihydroxybiphenyl 1,2-Dioxygenase, domain 1"/>
    <property type="match status" value="1"/>
</dbReference>
<feature type="domain" description="VOC" evidence="1">
    <location>
        <begin position="3"/>
        <end position="120"/>
    </location>
</feature>
<reference evidence="2 3" key="1">
    <citation type="submission" date="2016-10" db="EMBL/GenBank/DDBJ databases">
        <authorList>
            <person name="de Groot N.N."/>
        </authorList>
    </citation>
    <scope>NUCLEOTIDE SEQUENCE [LARGE SCALE GENOMIC DNA]</scope>
    <source>
        <strain evidence="2 3">Nm146</strain>
    </source>
</reference>
<dbReference type="SUPFAM" id="SSF54593">
    <property type="entry name" value="Glyoxalase/Bleomycin resistance protein/Dihydroxybiphenyl dioxygenase"/>
    <property type="match status" value="1"/>
</dbReference>
<dbReference type="AlphaFoldDB" id="A0A1I4ST01"/>
<dbReference type="STRING" id="52442.SAMN05421880_12630"/>
<sequence>MNTISYFEIQSAHPENAVNFYREIFGWRFMKDENIPIPYWRIETDGIRGGLLQRPAQTPPLACGTNAYVCSIEVVDIDTLAEKIESLGGQIALPKFAVPGVCWHAYFVDPDGNTFGLFQPDPEAR</sequence>
<keyword evidence="3" id="KW-1185">Reference proteome</keyword>
<gene>
    <name evidence="2" type="ORF">SAMN05421880_12630</name>
</gene>
<dbReference type="PANTHER" id="PTHR33993">
    <property type="entry name" value="GLYOXALASE-RELATED"/>
    <property type="match status" value="1"/>
</dbReference>
<dbReference type="PROSITE" id="PS51819">
    <property type="entry name" value="VOC"/>
    <property type="match status" value="1"/>
</dbReference>
<evidence type="ECO:0000313" key="3">
    <source>
        <dbReference type="Proteomes" id="UP000199561"/>
    </source>
</evidence>
<protein>
    <recommendedName>
        <fullName evidence="1">VOC domain-containing protein</fullName>
    </recommendedName>
</protein>
<dbReference type="InterPro" id="IPR004360">
    <property type="entry name" value="Glyas_Fos-R_dOase_dom"/>
</dbReference>
<dbReference type="InterPro" id="IPR052164">
    <property type="entry name" value="Anthracycline_SecMetBiosynth"/>
</dbReference>
<dbReference type="PANTHER" id="PTHR33993:SF2">
    <property type="entry name" value="VOC DOMAIN-CONTAINING PROTEIN"/>
    <property type="match status" value="1"/>
</dbReference>
<dbReference type="CDD" id="cd07247">
    <property type="entry name" value="SgaA_N_like"/>
    <property type="match status" value="1"/>
</dbReference>
<organism evidence="2 3">
    <name type="scientific">Nitrosomonas nitrosa</name>
    <dbReference type="NCBI Taxonomy" id="52442"/>
    <lineage>
        <taxon>Bacteria</taxon>
        <taxon>Pseudomonadati</taxon>
        <taxon>Pseudomonadota</taxon>
        <taxon>Betaproteobacteria</taxon>
        <taxon>Nitrosomonadales</taxon>
        <taxon>Nitrosomonadaceae</taxon>
        <taxon>Nitrosomonas</taxon>
    </lineage>
</organism>
<dbReference type="InterPro" id="IPR029068">
    <property type="entry name" value="Glyas_Bleomycin-R_OHBP_Dase"/>
</dbReference>
<evidence type="ECO:0000259" key="1">
    <source>
        <dbReference type="PROSITE" id="PS51819"/>
    </source>
</evidence>
<proteinExistence type="predicted"/>
<dbReference type="EMBL" id="FOUF01000026">
    <property type="protein sequence ID" value="SFM67433.1"/>
    <property type="molecule type" value="Genomic_DNA"/>
</dbReference>
<dbReference type="InterPro" id="IPR037523">
    <property type="entry name" value="VOC_core"/>
</dbReference>
<dbReference type="Pfam" id="PF00903">
    <property type="entry name" value="Glyoxalase"/>
    <property type="match status" value="1"/>
</dbReference>